<dbReference type="InterPro" id="IPR002772">
    <property type="entry name" value="Glyco_hydro_3_C"/>
</dbReference>
<dbReference type="Pfam" id="PF00933">
    <property type="entry name" value="Glyco_hydro_3"/>
    <property type="match status" value="1"/>
</dbReference>
<dbReference type="KEGG" id="pxv:FXF36_10090"/>
<protein>
    <submittedName>
        <fullName evidence="5">Beta-glucosidase</fullName>
    </submittedName>
</protein>
<dbReference type="SMART" id="SM01217">
    <property type="entry name" value="Fn3_like"/>
    <property type="match status" value="1"/>
</dbReference>
<feature type="transmembrane region" description="Helical" evidence="3">
    <location>
        <begin position="974"/>
        <end position="993"/>
    </location>
</feature>
<dbReference type="GO" id="GO:0005975">
    <property type="term" value="P:carbohydrate metabolic process"/>
    <property type="evidence" value="ECO:0007669"/>
    <property type="project" value="InterPro"/>
</dbReference>
<evidence type="ECO:0000256" key="2">
    <source>
        <dbReference type="ARBA" id="ARBA00022801"/>
    </source>
</evidence>
<dbReference type="InterPro" id="IPR013783">
    <property type="entry name" value="Ig-like_fold"/>
</dbReference>
<keyword evidence="3" id="KW-1133">Transmembrane helix</keyword>
<dbReference type="GO" id="GO:0004553">
    <property type="term" value="F:hydrolase activity, hydrolyzing O-glycosyl compounds"/>
    <property type="evidence" value="ECO:0007669"/>
    <property type="project" value="InterPro"/>
</dbReference>
<evidence type="ECO:0000313" key="6">
    <source>
        <dbReference type="Proteomes" id="UP000327030"/>
    </source>
</evidence>
<dbReference type="Pfam" id="PF01915">
    <property type="entry name" value="Glyco_hydro_3_C"/>
    <property type="match status" value="1"/>
</dbReference>
<dbReference type="RefSeq" id="WP_151623733.1">
    <property type="nucleotide sequence ID" value="NZ_CP043028.1"/>
</dbReference>
<keyword evidence="3" id="KW-0472">Membrane</keyword>
<dbReference type="InterPro" id="IPR001764">
    <property type="entry name" value="Glyco_hydro_3_N"/>
</dbReference>
<dbReference type="OrthoDB" id="98455at2"/>
<accession>A0A5P6VR72</accession>
<keyword evidence="2" id="KW-0378">Hydrolase</keyword>
<dbReference type="AlphaFoldDB" id="A0A5P6VR72"/>
<evidence type="ECO:0000259" key="4">
    <source>
        <dbReference type="SMART" id="SM01217"/>
    </source>
</evidence>
<dbReference type="InterPro" id="IPR017853">
    <property type="entry name" value="GH"/>
</dbReference>
<dbReference type="Pfam" id="PF14310">
    <property type="entry name" value="Fn3-like"/>
    <property type="match status" value="1"/>
</dbReference>
<feature type="domain" description="Fibronectin type III-like" evidence="4">
    <location>
        <begin position="445"/>
        <end position="519"/>
    </location>
</feature>
<dbReference type="EMBL" id="CP043028">
    <property type="protein sequence ID" value="QFJ55185.1"/>
    <property type="molecule type" value="Genomic_DNA"/>
</dbReference>
<proteinExistence type="inferred from homology"/>
<dbReference type="Gene3D" id="3.40.50.1700">
    <property type="entry name" value="Glycoside hydrolase family 3 C-terminal domain"/>
    <property type="match status" value="1"/>
</dbReference>
<dbReference type="SUPFAM" id="SSF52279">
    <property type="entry name" value="Beta-D-glucan exohydrolase, C-terminal domain"/>
    <property type="match status" value="1"/>
</dbReference>
<dbReference type="Gene3D" id="2.60.40.10">
    <property type="entry name" value="Immunoglobulins"/>
    <property type="match status" value="1"/>
</dbReference>
<feature type="transmembrane region" description="Helical" evidence="3">
    <location>
        <begin position="12"/>
        <end position="33"/>
    </location>
</feature>
<comment type="similarity">
    <text evidence="1">Belongs to the glycosyl hydrolase 3 family.</text>
</comment>
<dbReference type="InterPro" id="IPR036962">
    <property type="entry name" value="Glyco_hydro_3_N_sf"/>
</dbReference>
<dbReference type="InterPro" id="IPR050288">
    <property type="entry name" value="Cellulose_deg_GH3"/>
</dbReference>
<dbReference type="InterPro" id="IPR036881">
    <property type="entry name" value="Glyco_hydro_3_C_sf"/>
</dbReference>
<sequence>MSVKKFTRIWTVVIAIVALLAIIVSIVLTGPLYTVMNMYFGKGDAVIKQNEFASSLDGDYYKAEHADADSLLTASQQKAEEVEQEGIVLLKNDNQALPLATDENEVSLFGRTSVDPIYTGAGSAATESSPVDYKTAFEANGFKVNNDLFDFYAKHPISTEVVKEKMMTGMGEMDVEYTGRGFVSSMGTAKFMGDIIAEVPLADYPESLKDSFTTYGDAAIVFIGRVGGEGCDLPTDMSEFATTDADKDKSYLELDSREQDMLAYVKAQKDAGAFGKIVVVLNTANAMELGFLNEEQYGIDAAIWVGCIGDQGANAVAKVLNGTVNPSGRTVDTFVSDLTADPTYVNFDDTFYSNVDGSIGGYESGRFNEYEEGIYVGYRYYETAAAEAMDGNYAGFDYDKAVVYPFGYGLSYTTFDKKYVAANYNDGTYTFEVKVTNTGDVAGKDVVEIYAESPYIKGGIEKSKVVLAGFAKTGVIEAGQSQTVTITVAEDDLASYDYKNNKAYVLDAGTYGFYLSENAHSWASIDTADSTKYYSRDAEEKVFSGDNKRESDLITATNQFDDVSAEFVDTATDGKPLNFSRADFAGTYPTAPTEKDAEAEDYIKTAHETVYDENTNALTGNVEGSLVYADKMPTTKADNGIQLINLRGLSYDDEQWELLLDELDMSEVANMLANAGYNTAELLNIGKPATLDYDGPMGWSTWVSASGKDAICIGFPAEEVLAATWNVDLANEMGQIVGEQGLFNGFNGWYAPAMNTHRNAFAGRNYEYYSEDGLLAGKIAASEVSGVMKYGSYCYLKHFALNDKEDGRNGIATWANEQAIREIYLRPFEITVKEAKADVNYYDENGELQTSTIGAATAIMSSYNRIGCTWSGARYGLMTTILRDEWGFNGAVESDYFGGSAYMDPDSGVRAGNDLMLNTFADGSVTDQTSATGVAAMRKAAHNTLYMVANSNAMQGIVPGSTVSYKLATWQKCIILGDVIAAVIVIIGITMIIRKKKAA</sequence>
<keyword evidence="3" id="KW-0812">Transmembrane</keyword>
<gene>
    <name evidence="5" type="primary">bgl3G</name>
    <name evidence="5" type="ORF">FXF36_10090</name>
</gene>
<dbReference type="Gene3D" id="3.20.20.300">
    <property type="entry name" value="Glycoside hydrolase, family 3, N-terminal domain"/>
    <property type="match status" value="1"/>
</dbReference>
<name>A0A5P6VR72_PSEXY</name>
<dbReference type="SUPFAM" id="SSF51445">
    <property type="entry name" value="(Trans)glycosidases"/>
    <property type="match status" value="1"/>
</dbReference>
<dbReference type="PANTHER" id="PTHR42715:SF10">
    <property type="entry name" value="BETA-GLUCOSIDASE"/>
    <property type="match status" value="1"/>
</dbReference>
<dbReference type="Proteomes" id="UP000327030">
    <property type="component" value="Chromosome 1"/>
</dbReference>
<evidence type="ECO:0000256" key="3">
    <source>
        <dbReference type="SAM" id="Phobius"/>
    </source>
</evidence>
<dbReference type="PRINTS" id="PR00133">
    <property type="entry name" value="GLHYDRLASE3"/>
</dbReference>
<evidence type="ECO:0000256" key="1">
    <source>
        <dbReference type="ARBA" id="ARBA00005336"/>
    </source>
</evidence>
<reference evidence="6" key="1">
    <citation type="submission" date="2019-08" db="EMBL/GenBank/DDBJ databases">
        <title>Complete Genome Sequence of the Polysaccharide-Degrading Rumen Bacterium Pseudobutyrivibrio xylanivorans MA3014.</title>
        <authorList>
            <person name="Palevich N."/>
            <person name="Maclean P.H."/>
            <person name="Kelly W.J."/>
            <person name="Leahy S.C."/>
            <person name="Rakonjac J."/>
            <person name="Attwood G.T."/>
        </authorList>
    </citation>
    <scope>NUCLEOTIDE SEQUENCE [LARGE SCALE GENOMIC DNA]</scope>
    <source>
        <strain evidence="6">MA3014</strain>
    </source>
</reference>
<dbReference type="InterPro" id="IPR026891">
    <property type="entry name" value="Fn3-like"/>
</dbReference>
<organism evidence="5 6">
    <name type="scientific">Pseudobutyrivibrio xylanivorans</name>
    <dbReference type="NCBI Taxonomy" id="185007"/>
    <lineage>
        <taxon>Bacteria</taxon>
        <taxon>Bacillati</taxon>
        <taxon>Bacillota</taxon>
        <taxon>Clostridia</taxon>
        <taxon>Lachnospirales</taxon>
        <taxon>Lachnospiraceae</taxon>
        <taxon>Pseudobutyrivibrio</taxon>
    </lineage>
</organism>
<dbReference type="PANTHER" id="PTHR42715">
    <property type="entry name" value="BETA-GLUCOSIDASE"/>
    <property type="match status" value="1"/>
</dbReference>
<evidence type="ECO:0000313" key="5">
    <source>
        <dbReference type="EMBL" id="QFJ55185.1"/>
    </source>
</evidence>